<dbReference type="AlphaFoldDB" id="A0A7V7TW34"/>
<comment type="subcellular location">
    <subcellularLocation>
        <location evidence="1">Cell membrane</location>
        <topology evidence="1">Multi-pass membrane protein</topology>
    </subcellularLocation>
</comment>
<keyword evidence="7 9" id="KW-0472">Membrane</keyword>
<dbReference type="GO" id="GO:0022857">
    <property type="term" value="F:transmembrane transporter activity"/>
    <property type="evidence" value="ECO:0007669"/>
    <property type="project" value="InterPro"/>
</dbReference>
<proteinExistence type="inferred from homology"/>
<evidence type="ECO:0000256" key="7">
    <source>
        <dbReference type="ARBA" id="ARBA00023136"/>
    </source>
</evidence>
<evidence type="ECO:0000256" key="6">
    <source>
        <dbReference type="ARBA" id="ARBA00022989"/>
    </source>
</evidence>
<evidence type="ECO:0000256" key="3">
    <source>
        <dbReference type="ARBA" id="ARBA00022475"/>
    </source>
</evidence>
<evidence type="ECO:0000313" key="11">
    <source>
        <dbReference type="Proteomes" id="UP000432089"/>
    </source>
</evidence>
<feature type="transmembrane region" description="Helical" evidence="9">
    <location>
        <begin position="187"/>
        <end position="207"/>
    </location>
</feature>
<reference evidence="10 11" key="1">
    <citation type="submission" date="2019-09" db="EMBL/GenBank/DDBJ databases">
        <title>YIM 132180 draft genome.</title>
        <authorList>
            <person name="Zhang K."/>
        </authorList>
    </citation>
    <scope>NUCLEOTIDE SEQUENCE [LARGE SCALE GENOMIC DNA]</scope>
    <source>
        <strain evidence="10 11">YIM 132180</strain>
    </source>
</reference>
<sequence>MTILLQLVASGVAIGMIYAAIAFGYQLTFATSKTLNFGQGEALALGALFGLTLVPFTGYWLMLPLVLVFGFALGAVVERLAVRPAVRIKSEYGWIMATIALGIIFRNLAENIWGRDDLRFPSPLPETAIQLGGIRVLPMELLIVGGALLMMLLVELFNRKSIWGKAVVATSNDIDAAGLMGIDTKRVITLSYSVSAMTAAFAGVLVAPVTLTGATMGAVLALKAFAVAIIGGLESGIGVIVGGLILGVAETLTGFYVSTGYKDVPGLILLLVVLSIRPVGLFGKAAVNKV</sequence>
<dbReference type="InterPro" id="IPR052157">
    <property type="entry name" value="BCAA_transport_permease"/>
</dbReference>
<organism evidence="10 11">
    <name type="scientific">Plantimonas leprariae</name>
    <dbReference type="NCBI Taxonomy" id="2615207"/>
    <lineage>
        <taxon>Bacteria</taxon>
        <taxon>Pseudomonadati</taxon>
        <taxon>Pseudomonadota</taxon>
        <taxon>Alphaproteobacteria</taxon>
        <taxon>Hyphomicrobiales</taxon>
        <taxon>Aurantimonadaceae</taxon>
        <taxon>Plantimonas</taxon>
    </lineage>
</organism>
<feature type="transmembrane region" description="Helical" evidence="9">
    <location>
        <begin position="264"/>
        <end position="287"/>
    </location>
</feature>
<evidence type="ECO:0000256" key="2">
    <source>
        <dbReference type="ARBA" id="ARBA00022448"/>
    </source>
</evidence>
<dbReference type="GO" id="GO:0006865">
    <property type="term" value="P:amino acid transport"/>
    <property type="evidence" value="ECO:0007669"/>
    <property type="project" value="UniProtKB-KW"/>
</dbReference>
<evidence type="ECO:0000256" key="8">
    <source>
        <dbReference type="ARBA" id="ARBA00037998"/>
    </source>
</evidence>
<feature type="transmembrane region" description="Helical" evidence="9">
    <location>
        <begin position="129"/>
        <end position="154"/>
    </location>
</feature>
<accession>A0A7V7TW34</accession>
<keyword evidence="6 9" id="KW-1133">Transmembrane helix</keyword>
<keyword evidence="2" id="KW-0813">Transport</keyword>
<evidence type="ECO:0000256" key="4">
    <source>
        <dbReference type="ARBA" id="ARBA00022692"/>
    </source>
</evidence>
<evidence type="ECO:0000256" key="1">
    <source>
        <dbReference type="ARBA" id="ARBA00004651"/>
    </source>
</evidence>
<evidence type="ECO:0000313" key="10">
    <source>
        <dbReference type="EMBL" id="KAB0678993.1"/>
    </source>
</evidence>
<evidence type="ECO:0000256" key="9">
    <source>
        <dbReference type="SAM" id="Phobius"/>
    </source>
</evidence>
<keyword evidence="4 9" id="KW-0812">Transmembrane</keyword>
<dbReference type="Pfam" id="PF02653">
    <property type="entry name" value="BPD_transp_2"/>
    <property type="match status" value="1"/>
</dbReference>
<keyword evidence="11" id="KW-1185">Reference proteome</keyword>
<dbReference type="RefSeq" id="WP_150970537.1">
    <property type="nucleotide sequence ID" value="NZ_VZDO01000011.1"/>
</dbReference>
<dbReference type="PANTHER" id="PTHR11795:SF445">
    <property type="entry name" value="AMINO ACID ABC TRANSPORTER PERMEASE PROTEIN"/>
    <property type="match status" value="1"/>
</dbReference>
<keyword evidence="3" id="KW-1003">Cell membrane</keyword>
<feature type="transmembrane region" description="Helical" evidence="9">
    <location>
        <begin position="43"/>
        <end position="71"/>
    </location>
</feature>
<evidence type="ECO:0000256" key="5">
    <source>
        <dbReference type="ARBA" id="ARBA00022970"/>
    </source>
</evidence>
<dbReference type="Proteomes" id="UP000432089">
    <property type="component" value="Unassembled WGS sequence"/>
</dbReference>
<comment type="caution">
    <text evidence="10">The sequence shown here is derived from an EMBL/GenBank/DDBJ whole genome shotgun (WGS) entry which is preliminary data.</text>
</comment>
<dbReference type="CDD" id="cd06582">
    <property type="entry name" value="TM_PBP1_LivH_like"/>
    <property type="match status" value="1"/>
</dbReference>
<dbReference type="PANTHER" id="PTHR11795">
    <property type="entry name" value="BRANCHED-CHAIN AMINO ACID TRANSPORT SYSTEM PERMEASE PROTEIN LIVH"/>
    <property type="match status" value="1"/>
</dbReference>
<dbReference type="InterPro" id="IPR001851">
    <property type="entry name" value="ABC_transp_permease"/>
</dbReference>
<dbReference type="GO" id="GO:0005886">
    <property type="term" value="C:plasma membrane"/>
    <property type="evidence" value="ECO:0007669"/>
    <property type="project" value="UniProtKB-SubCell"/>
</dbReference>
<dbReference type="EMBL" id="VZDO01000011">
    <property type="protein sequence ID" value="KAB0678993.1"/>
    <property type="molecule type" value="Genomic_DNA"/>
</dbReference>
<comment type="similarity">
    <text evidence="8">Belongs to the binding-protein-dependent transport system permease family. LivHM subfamily.</text>
</comment>
<protein>
    <submittedName>
        <fullName evidence="10">Branched-chain amino acid ABC transporter permease</fullName>
    </submittedName>
</protein>
<name>A0A7V7TW34_9HYPH</name>
<keyword evidence="5" id="KW-0029">Amino-acid transport</keyword>
<gene>
    <name evidence="10" type="ORF">F6X38_13875</name>
</gene>
<feature type="transmembrane region" description="Helical" evidence="9">
    <location>
        <begin position="92"/>
        <end position="109"/>
    </location>
</feature>